<keyword evidence="1" id="KW-0472">Membrane</keyword>
<protein>
    <recommendedName>
        <fullName evidence="4">DUF1640 domain-containing protein</fullName>
    </recommendedName>
</protein>
<evidence type="ECO:0008006" key="4">
    <source>
        <dbReference type="Google" id="ProtNLM"/>
    </source>
</evidence>
<gene>
    <name evidence="2" type="ORF">CH371_06490</name>
</gene>
<organism evidence="2 3">
    <name type="scientific">Leptospira wolffii</name>
    <dbReference type="NCBI Taxonomy" id="409998"/>
    <lineage>
        <taxon>Bacteria</taxon>
        <taxon>Pseudomonadati</taxon>
        <taxon>Spirochaetota</taxon>
        <taxon>Spirochaetia</taxon>
        <taxon>Leptospirales</taxon>
        <taxon>Leptospiraceae</taxon>
        <taxon>Leptospira</taxon>
    </lineage>
</organism>
<proteinExistence type="predicted"/>
<sequence>MSAEMYPFPSKSLRDVLGEKGTEAFVDYIHKAREYGRQNMIELTTERYERRLAEEVGSLRGEIAEFRTDTSTGISELRAEMHAGFVGVQEEFKEVHQEFAKVHGKIGDIQASITAQTRWIVICIFGVVPFYIALFKLLE</sequence>
<keyword evidence="1" id="KW-1133">Transmembrane helix</keyword>
<dbReference type="RefSeq" id="WP_100758098.1">
    <property type="nucleotide sequence ID" value="NZ_NPDT01000001.1"/>
</dbReference>
<keyword evidence="1" id="KW-0812">Transmembrane</keyword>
<dbReference type="Gene3D" id="1.20.58.130">
    <property type="match status" value="1"/>
</dbReference>
<accession>A0A2M9ZGU0</accession>
<evidence type="ECO:0000256" key="1">
    <source>
        <dbReference type="SAM" id="Phobius"/>
    </source>
</evidence>
<evidence type="ECO:0000313" key="2">
    <source>
        <dbReference type="EMBL" id="PJZ67648.1"/>
    </source>
</evidence>
<dbReference type="EMBL" id="NPDT01000001">
    <property type="protein sequence ID" value="PJZ67648.1"/>
    <property type="molecule type" value="Genomic_DNA"/>
</dbReference>
<comment type="caution">
    <text evidence="2">The sequence shown here is derived from an EMBL/GenBank/DDBJ whole genome shotgun (WGS) entry which is preliminary data.</text>
</comment>
<dbReference type="AlphaFoldDB" id="A0A2M9ZGU0"/>
<name>A0A2M9ZGU0_9LEPT</name>
<dbReference type="Proteomes" id="UP000231912">
    <property type="component" value="Unassembled WGS sequence"/>
</dbReference>
<evidence type="ECO:0000313" key="3">
    <source>
        <dbReference type="Proteomes" id="UP000231912"/>
    </source>
</evidence>
<reference evidence="2 3" key="1">
    <citation type="submission" date="2017-07" db="EMBL/GenBank/DDBJ databases">
        <title>Leptospira spp. isolated from tropical soils.</title>
        <authorList>
            <person name="Thibeaux R."/>
            <person name="Iraola G."/>
            <person name="Ferres I."/>
            <person name="Bierque E."/>
            <person name="Girault D."/>
            <person name="Soupe-Gilbert M.-E."/>
            <person name="Picardeau M."/>
            <person name="Goarant C."/>
        </authorList>
    </citation>
    <scope>NUCLEOTIDE SEQUENCE [LARGE SCALE GENOMIC DNA]</scope>
    <source>
        <strain evidence="2 3">FH2-C-A2</strain>
    </source>
</reference>
<feature type="transmembrane region" description="Helical" evidence="1">
    <location>
        <begin position="119"/>
        <end position="138"/>
    </location>
</feature>
<dbReference type="NCBIfam" id="NF047472">
    <property type="entry name" value="LA_3696_Nterm"/>
    <property type="match status" value="1"/>
</dbReference>